<evidence type="ECO:0000313" key="3">
    <source>
        <dbReference type="EMBL" id="EIN04344.1"/>
    </source>
</evidence>
<dbReference type="HOGENOM" id="CLU_002027_2_0_1"/>
<dbReference type="GO" id="GO:0004439">
    <property type="term" value="F:phosphatidylinositol-4,5-bisphosphate 5-phosphatase activity"/>
    <property type="evidence" value="ECO:0007669"/>
    <property type="project" value="TreeGrafter"/>
</dbReference>
<dbReference type="AlphaFoldDB" id="R7S3A9"/>
<dbReference type="OrthoDB" id="2248459at2759"/>
<feature type="compositionally biased region" description="Basic and acidic residues" evidence="1">
    <location>
        <begin position="33"/>
        <end position="42"/>
    </location>
</feature>
<gene>
    <name evidence="3" type="ORF">PUNSTDRAFT_93070</name>
</gene>
<protein>
    <submittedName>
        <fullName evidence="3">DNase I-like protein</fullName>
    </submittedName>
</protein>
<dbReference type="PANTHER" id="PTHR11200">
    <property type="entry name" value="INOSITOL 5-PHOSPHATASE"/>
    <property type="match status" value="1"/>
</dbReference>
<evidence type="ECO:0000256" key="1">
    <source>
        <dbReference type="SAM" id="MobiDB-lite"/>
    </source>
</evidence>
<feature type="compositionally biased region" description="Acidic residues" evidence="1">
    <location>
        <begin position="18"/>
        <end position="32"/>
    </location>
</feature>
<dbReference type="Gene3D" id="2.130.10.10">
    <property type="entry name" value="YVTN repeat-like/Quinoprotein amine dehydrogenase"/>
    <property type="match status" value="1"/>
</dbReference>
<sequence>MIGPNEKLPPVRPTAAGDQEDDGDDSSDEESGEADKDPKDQLPDASRASRRPPDIHPHAYSTARISVPAHTGMVATSGNRVVMATGHHVKIYDLSRSDLPLFDIDFKDALEWKNKDTKISSIAFRWSSSDRIGCFLWLGLSGGHMAEIDVRIGQVTGMKAAAHSSTVTHLFRYGKSMVSMDDNGKVLIWNPSPEEFGEDLIMAFTQPRVFRIAEKQDWAMIIDGRLWTSARADSAGHYAQAHNAAAGSRGPNIRVYDIFTPGSTGKTVLPIEHVGAVTSGTMLPCTPGRAYLGHEGGCISVWELQTEDGYPRCEEVVKVSVSDVLSLEGVNERLWMGGRKGMITAYEVGPRPWLVKNCWRAHEDLPVLRIETDPWALEALGRLAVVSVGRDEQVRYWDGLLGNDWIETELLKRESQFSVFRPLKVLVVTWNIDAAKPDMLTGNEGNVTFIERVLTSVDRPDIMVFGFQELIDLESRRMAAKTVLYTGTGKKKTNDGGLSDKVTKAYRRWHDWLVMKVKLHMPVEEGYTVVGSESMVGLFSCVFVRSKEQIDLKDVAIDKMKRGMGGYYGNKGGIVTRFVIEDSSVCFVNCHLAAGQHHVRQRNQDVAHLFDDKELLPMSRSTDEPIAYVNGGDGTMVLDHEIVFLNGDMNYRIDQRREIVVNAIKSGDFEWLGVHDQLLKEMKHNRAFRLRHFSEGPLKFAPTYKYDRGSDTYDSSEKKRCPAWCDRVLWRSREPSRVRQLHYQRYEPNVSDHRPVSAAFEMTVKKVDREARAQIKTEVQALWQHEEHRLLAVARNFYIDQRLL</sequence>
<dbReference type="KEGG" id="psq:PUNSTDRAFT_93070"/>
<dbReference type="RefSeq" id="XP_007388487.1">
    <property type="nucleotide sequence ID" value="XM_007388425.1"/>
</dbReference>
<dbReference type="Gene3D" id="3.60.10.10">
    <property type="entry name" value="Endonuclease/exonuclease/phosphatase"/>
    <property type="match status" value="1"/>
</dbReference>
<evidence type="ECO:0000313" key="4">
    <source>
        <dbReference type="Proteomes" id="UP000054196"/>
    </source>
</evidence>
<evidence type="ECO:0000259" key="2">
    <source>
        <dbReference type="SMART" id="SM00128"/>
    </source>
</evidence>
<dbReference type="SUPFAM" id="SSF50978">
    <property type="entry name" value="WD40 repeat-like"/>
    <property type="match status" value="1"/>
</dbReference>
<dbReference type="InterPro" id="IPR000300">
    <property type="entry name" value="IPPc"/>
</dbReference>
<proteinExistence type="predicted"/>
<dbReference type="eggNOG" id="KOG0565">
    <property type="taxonomic scope" value="Eukaryota"/>
</dbReference>
<dbReference type="OMA" id="GVNERLW"/>
<dbReference type="InterPro" id="IPR015943">
    <property type="entry name" value="WD40/YVTN_repeat-like_dom_sf"/>
</dbReference>
<dbReference type="Pfam" id="PF22669">
    <property type="entry name" value="Exo_endo_phos2"/>
    <property type="match status" value="1"/>
</dbReference>
<dbReference type="SMART" id="SM00128">
    <property type="entry name" value="IPPc"/>
    <property type="match status" value="1"/>
</dbReference>
<accession>R7S3A9</accession>
<dbReference type="InterPro" id="IPR036691">
    <property type="entry name" value="Endo/exonu/phosph_ase_sf"/>
</dbReference>
<dbReference type="Proteomes" id="UP000054196">
    <property type="component" value="Unassembled WGS sequence"/>
</dbReference>
<keyword evidence="4" id="KW-1185">Reference proteome</keyword>
<feature type="region of interest" description="Disordered" evidence="1">
    <location>
        <begin position="1"/>
        <end position="63"/>
    </location>
</feature>
<organism evidence="3 4">
    <name type="scientific">Punctularia strigosozonata (strain HHB-11173)</name>
    <name type="common">White-rot fungus</name>
    <dbReference type="NCBI Taxonomy" id="741275"/>
    <lineage>
        <taxon>Eukaryota</taxon>
        <taxon>Fungi</taxon>
        <taxon>Dikarya</taxon>
        <taxon>Basidiomycota</taxon>
        <taxon>Agaricomycotina</taxon>
        <taxon>Agaricomycetes</taxon>
        <taxon>Corticiales</taxon>
        <taxon>Punctulariaceae</taxon>
        <taxon>Punctularia</taxon>
    </lineage>
</organism>
<dbReference type="SUPFAM" id="SSF56219">
    <property type="entry name" value="DNase I-like"/>
    <property type="match status" value="1"/>
</dbReference>
<name>R7S3A9_PUNST</name>
<dbReference type="InterPro" id="IPR036322">
    <property type="entry name" value="WD40_repeat_dom_sf"/>
</dbReference>
<reference evidence="4" key="1">
    <citation type="journal article" date="2012" name="Science">
        <title>The Paleozoic origin of enzymatic lignin decomposition reconstructed from 31 fungal genomes.</title>
        <authorList>
            <person name="Floudas D."/>
            <person name="Binder M."/>
            <person name="Riley R."/>
            <person name="Barry K."/>
            <person name="Blanchette R.A."/>
            <person name="Henrissat B."/>
            <person name="Martinez A.T."/>
            <person name="Otillar R."/>
            <person name="Spatafora J.W."/>
            <person name="Yadav J.S."/>
            <person name="Aerts A."/>
            <person name="Benoit I."/>
            <person name="Boyd A."/>
            <person name="Carlson A."/>
            <person name="Copeland A."/>
            <person name="Coutinho P.M."/>
            <person name="de Vries R.P."/>
            <person name="Ferreira P."/>
            <person name="Findley K."/>
            <person name="Foster B."/>
            <person name="Gaskell J."/>
            <person name="Glotzer D."/>
            <person name="Gorecki P."/>
            <person name="Heitman J."/>
            <person name="Hesse C."/>
            <person name="Hori C."/>
            <person name="Igarashi K."/>
            <person name="Jurgens J.A."/>
            <person name="Kallen N."/>
            <person name="Kersten P."/>
            <person name="Kohler A."/>
            <person name="Kuees U."/>
            <person name="Kumar T.K.A."/>
            <person name="Kuo A."/>
            <person name="LaButti K."/>
            <person name="Larrondo L.F."/>
            <person name="Lindquist E."/>
            <person name="Ling A."/>
            <person name="Lombard V."/>
            <person name="Lucas S."/>
            <person name="Lundell T."/>
            <person name="Martin R."/>
            <person name="McLaughlin D.J."/>
            <person name="Morgenstern I."/>
            <person name="Morin E."/>
            <person name="Murat C."/>
            <person name="Nagy L.G."/>
            <person name="Nolan M."/>
            <person name="Ohm R.A."/>
            <person name="Patyshakuliyeva A."/>
            <person name="Rokas A."/>
            <person name="Ruiz-Duenas F.J."/>
            <person name="Sabat G."/>
            <person name="Salamov A."/>
            <person name="Samejima M."/>
            <person name="Schmutz J."/>
            <person name="Slot J.C."/>
            <person name="St John F."/>
            <person name="Stenlid J."/>
            <person name="Sun H."/>
            <person name="Sun S."/>
            <person name="Syed K."/>
            <person name="Tsang A."/>
            <person name="Wiebenga A."/>
            <person name="Young D."/>
            <person name="Pisabarro A."/>
            <person name="Eastwood D.C."/>
            <person name="Martin F."/>
            <person name="Cullen D."/>
            <person name="Grigoriev I.V."/>
            <person name="Hibbett D.S."/>
        </authorList>
    </citation>
    <scope>NUCLEOTIDE SEQUENCE [LARGE SCALE GENOMIC DNA]</scope>
    <source>
        <strain evidence="4">HHB-11173 SS5</strain>
    </source>
</reference>
<dbReference type="GO" id="GO:0046856">
    <property type="term" value="P:phosphatidylinositol dephosphorylation"/>
    <property type="evidence" value="ECO:0007669"/>
    <property type="project" value="InterPro"/>
</dbReference>
<feature type="domain" description="Inositol polyphosphate-related phosphatase" evidence="2">
    <location>
        <begin position="421"/>
        <end position="768"/>
    </location>
</feature>
<dbReference type="PANTHER" id="PTHR11200:SF240">
    <property type="entry name" value="INOSITOL POLYPHOSPHATE 5-PHOSPHATASE C9G1.10C-RELATED"/>
    <property type="match status" value="1"/>
</dbReference>
<dbReference type="EMBL" id="JH687555">
    <property type="protein sequence ID" value="EIN04344.1"/>
    <property type="molecule type" value="Genomic_DNA"/>
</dbReference>
<dbReference type="InterPro" id="IPR046985">
    <property type="entry name" value="IP5"/>
</dbReference>
<dbReference type="GeneID" id="18886544"/>